<evidence type="ECO:0000256" key="1">
    <source>
        <dbReference type="ARBA" id="ARBA00022729"/>
    </source>
</evidence>
<evidence type="ECO:0000259" key="2">
    <source>
        <dbReference type="PROSITE" id="PS51208"/>
    </source>
</evidence>
<dbReference type="InterPro" id="IPR012332">
    <property type="entry name" value="Autotransporter_pectin_lyase_C"/>
</dbReference>
<dbReference type="SUPFAM" id="SSF51126">
    <property type="entry name" value="Pectin lyase-like"/>
    <property type="match status" value="2"/>
</dbReference>
<sequence>MQSSLQIGVAFGQSGAAGTLNASSVLLGSNTGLIFNYNGFSTFAPSISGTGVVVQNAGTTLLSGQNTYSGGTQINGGTIQVATNQSVGTGAVTLGLGGGQLFNDTFVANTNLGGTFQAVADNLSFSNSFNLSGGGVTNAVDTQTNTLTLTGVISNAVSSSAGSLSKFGSGTLVLTNANVYSGGTLINAGTLQVTNNSSVGSGAVTLNGGTFQAGVNNLTFSNSFFLSSSSTIDTQANTLRLSGVLADTPSSGEFGSSPIPGTLTKVGSGTLVLTAANTYSNGTNINAGTLQLGNGGTTGSIVKNVANNGILAINRSNAYTFDGAISGSGGFQQLGTGVTTLTAANTYTGATTVAAGGLTIAAGASVTGTSLVSNGGTLTVAGTLNSPGVMNNLGTFSVAGSATLGGLLTNSGVVTVLSDGQLIATIGGITNLAGGAIMVAVGGTVRDDLNNAGTITNNGSYVANVATNTGTITNGATGTWTGNILNNTNAITNNGTWIGNVVANTGTITNNLLWNGSIANAGTFVNNATGVVAGAFSNTAGTASNAGQLNGGVNVSGGTLTTTGTIAGGLTNSATLNAQGTINGAILNQGAFTVTGALTGNGNFTNSAGATLSVPSQSFTGLSALNNGGFINASGNSTIGLGAGTLANAGTINLQNNAAGDRLTIGGNYVGSPGSRILLDFSSQTAKGDQVFITGNASGSTAVSVLNLTPSAPFTTGATLIQAGSIAPGTFTLANAQNFGTTSLVLLPQNGGATLALGSIPSVGGLSSGITLNAAQTIAFESSSVVSDHIWDVRNSLNNSSQGQAQGYSDEALGYAQTRKPTDAFAAFKAPPPPAAVTTVRPAVWIKGWGDYEDRNGTTTINFGGVTSPQDLGYRQRSGGVLAGADALIKNVTSAGDAFLLGALLGYTNSHVDLKASAASQNYDGGSVGAYATYLRGNWFTDLMFKTDFLGLSINGGGISQNANVTNYDVTANIGYKFDLPNKYYIEPTAGLEYVRTTFGGTTAFSPTTIALNDGDATRGRIGARVGTEFIMNGVRIEPSLLGYVYSVFSQSGNSLILNGTGITLPTDVNKVRGEFQAAVNFFNLTNGVSGFVRLDTRFGDNLTAGGARVGLRYQM</sequence>
<dbReference type="Proteomes" id="UP000328092">
    <property type="component" value="Unassembled WGS sequence"/>
</dbReference>
<dbReference type="InterPro" id="IPR036709">
    <property type="entry name" value="Autotransporte_beta_dom_sf"/>
</dbReference>
<dbReference type="InterPro" id="IPR051551">
    <property type="entry name" value="Autotransporter_adhesion"/>
</dbReference>
<dbReference type="InterPro" id="IPR005546">
    <property type="entry name" value="Autotransporte_beta"/>
</dbReference>
<dbReference type="Gene3D" id="2.160.20.20">
    <property type="match status" value="2"/>
</dbReference>
<dbReference type="AlphaFoldDB" id="A0A508TXD2"/>
<evidence type="ECO:0000313" key="3">
    <source>
        <dbReference type="EMBL" id="VIO79004.1"/>
    </source>
</evidence>
<dbReference type="InterPro" id="IPR006315">
    <property type="entry name" value="OM_autotransptr_brl_dom"/>
</dbReference>
<dbReference type="NCBIfam" id="TIGR02601">
    <property type="entry name" value="autotrns_rpt"/>
    <property type="match status" value="4"/>
</dbReference>
<gene>
    <name evidence="3" type="primary">bmaC_2</name>
    <name evidence="3" type="ORF">CI1B_76330</name>
</gene>
<dbReference type="PANTHER" id="PTHR35037">
    <property type="entry name" value="C-TERMINAL REGION OF AIDA-LIKE PROTEIN"/>
    <property type="match status" value="1"/>
</dbReference>
<dbReference type="SMART" id="SM00869">
    <property type="entry name" value="Autotransporter"/>
    <property type="match status" value="1"/>
</dbReference>
<dbReference type="SUPFAM" id="SSF103515">
    <property type="entry name" value="Autotransporter"/>
    <property type="match status" value="1"/>
</dbReference>
<dbReference type="Pfam" id="PF12951">
    <property type="entry name" value="PATR"/>
    <property type="match status" value="4"/>
</dbReference>
<dbReference type="PANTHER" id="PTHR35037:SF3">
    <property type="entry name" value="C-TERMINAL REGION OF AIDA-LIKE PROTEIN"/>
    <property type="match status" value="1"/>
</dbReference>
<dbReference type="InterPro" id="IPR011050">
    <property type="entry name" value="Pectin_lyase_fold/virulence"/>
</dbReference>
<dbReference type="GO" id="GO:0019867">
    <property type="term" value="C:outer membrane"/>
    <property type="evidence" value="ECO:0007669"/>
    <property type="project" value="InterPro"/>
</dbReference>
<dbReference type="PROSITE" id="PS51208">
    <property type="entry name" value="AUTOTRANSPORTER"/>
    <property type="match status" value="1"/>
</dbReference>
<feature type="domain" description="Autotransporter" evidence="2">
    <location>
        <begin position="837"/>
        <end position="1116"/>
    </location>
</feature>
<dbReference type="Gene3D" id="2.40.128.130">
    <property type="entry name" value="Autotransporter beta-domain"/>
    <property type="match status" value="1"/>
</dbReference>
<dbReference type="EMBL" id="CAADFC020000032">
    <property type="protein sequence ID" value="VIO79004.1"/>
    <property type="molecule type" value="Genomic_DNA"/>
</dbReference>
<accession>A0A508TXD2</accession>
<dbReference type="InterPro" id="IPR013425">
    <property type="entry name" value="Autotrns_rpt"/>
</dbReference>
<comment type="caution">
    <text evidence="3">The sequence shown here is derived from an EMBL/GenBank/DDBJ whole genome shotgun (WGS) entry which is preliminary data.</text>
</comment>
<keyword evidence="1" id="KW-0732">Signal</keyword>
<reference evidence="3" key="1">
    <citation type="submission" date="2019-02" db="EMBL/GenBank/DDBJ databases">
        <authorList>
            <person name="Pothier F.J."/>
        </authorList>
    </citation>
    <scope>NUCLEOTIDE SEQUENCE</scope>
    <source>
        <strain evidence="3">CI-1B</strain>
    </source>
</reference>
<evidence type="ECO:0000313" key="4">
    <source>
        <dbReference type="Proteomes" id="UP000328092"/>
    </source>
</evidence>
<protein>
    <submittedName>
        <fullName evidence="3">Adhesin BmaC autotransporter</fullName>
    </submittedName>
</protein>
<keyword evidence="4" id="KW-1185">Reference proteome</keyword>
<dbReference type="NCBIfam" id="TIGR01414">
    <property type="entry name" value="autotrans_barl"/>
    <property type="match status" value="1"/>
</dbReference>
<dbReference type="Pfam" id="PF03797">
    <property type="entry name" value="Autotransporter"/>
    <property type="match status" value="1"/>
</dbReference>
<name>A0A508TXD2_9BRAD</name>
<proteinExistence type="predicted"/>
<organism evidence="3 4">
    <name type="scientific">Bradyrhizobium ivorense</name>
    <dbReference type="NCBI Taxonomy" id="2511166"/>
    <lineage>
        <taxon>Bacteria</taxon>
        <taxon>Pseudomonadati</taxon>
        <taxon>Pseudomonadota</taxon>
        <taxon>Alphaproteobacteria</taxon>
        <taxon>Hyphomicrobiales</taxon>
        <taxon>Nitrobacteraceae</taxon>
        <taxon>Bradyrhizobium</taxon>
    </lineage>
</organism>